<dbReference type="PANTHER" id="PTHR43861">
    <property type="entry name" value="TRANS-ACONITATE 2-METHYLTRANSFERASE-RELATED"/>
    <property type="match status" value="1"/>
</dbReference>
<dbReference type="Pfam" id="PF13847">
    <property type="entry name" value="Methyltransf_31"/>
    <property type="match status" value="1"/>
</dbReference>
<name>A0A545TNG6_9GAMM</name>
<gene>
    <name evidence="2" type="ORF">FKG94_12155</name>
</gene>
<dbReference type="CDD" id="cd02440">
    <property type="entry name" value="AdoMet_MTases"/>
    <property type="match status" value="1"/>
</dbReference>
<evidence type="ECO:0000313" key="3">
    <source>
        <dbReference type="Proteomes" id="UP000319732"/>
    </source>
</evidence>
<dbReference type="Gene3D" id="3.40.50.150">
    <property type="entry name" value="Vaccinia Virus protein VP39"/>
    <property type="match status" value="1"/>
</dbReference>
<reference evidence="2 3" key="1">
    <citation type="submission" date="2019-06" db="EMBL/GenBank/DDBJ databases">
        <title>Whole genome sequence for Cellvibrionaceae sp. R142.</title>
        <authorList>
            <person name="Wang G."/>
        </authorList>
    </citation>
    <scope>NUCLEOTIDE SEQUENCE [LARGE SCALE GENOMIC DNA]</scope>
    <source>
        <strain evidence="2 3">R142</strain>
    </source>
</reference>
<dbReference type="SUPFAM" id="SSF53335">
    <property type="entry name" value="S-adenosyl-L-methionine-dependent methyltransferases"/>
    <property type="match status" value="1"/>
</dbReference>
<accession>A0A545TNG6</accession>
<evidence type="ECO:0000259" key="1">
    <source>
        <dbReference type="Pfam" id="PF13847"/>
    </source>
</evidence>
<dbReference type="EMBL" id="VHSG01000012">
    <property type="protein sequence ID" value="TQV78767.1"/>
    <property type="molecule type" value="Genomic_DNA"/>
</dbReference>
<dbReference type="Proteomes" id="UP000319732">
    <property type="component" value="Unassembled WGS sequence"/>
</dbReference>
<dbReference type="OrthoDB" id="9792690at2"/>
<keyword evidence="2" id="KW-0808">Transferase</keyword>
<protein>
    <submittedName>
        <fullName evidence="2">Methyltransferase domain-containing protein</fullName>
    </submittedName>
</protein>
<dbReference type="GO" id="GO:0032259">
    <property type="term" value="P:methylation"/>
    <property type="evidence" value="ECO:0007669"/>
    <property type="project" value="UniProtKB-KW"/>
</dbReference>
<comment type="caution">
    <text evidence="2">The sequence shown here is derived from an EMBL/GenBank/DDBJ whole genome shotgun (WGS) entry which is preliminary data.</text>
</comment>
<dbReference type="GO" id="GO:0008168">
    <property type="term" value="F:methyltransferase activity"/>
    <property type="evidence" value="ECO:0007669"/>
    <property type="project" value="UniProtKB-KW"/>
</dbReference>
<keyword evidence="2" id="KW-0489">Methyltransferase</keyword>
<dbReference type="InterPro" id="IPR029063">
    <property type="entry name" value="SAM-dependent_MTases_sf"/>
</dbReference>
<proteinExistence type="predicted"/>
<dbReference type="InterPro" id="IPR025714">
    <property type="entry name" value="Methyltranfer_dom"/>
</dbReference>
<keyword evidence="3" id="KW-1185">Reference proteome</keyword>
<sequence length="257" mass="29184">MKTVEESVVMAMDGADSNLFPYLPYILQDLWEIGASPEVVLKLVEKYTTDRSNLKVLDLGCGKGAVLIKLAKQFNCYCHGVDAVEEFIDEAKDKAKKFNVDENCCFECDDIRVRINDLRDYDIIILGAIGPVLGDYQSTLTKASKCIKESGLVFVDDGYIDDGSEYSHPLMEKKSVILKQASDAGMKLIDEVVVNTDEIKESDEYIYRNIKRRCQELIEKHPDKKNIFIDYIREQEEENEALETKVVCSTMLFGRCS</sequence>
<evidence type="ECO:0000313" key="2">
    <source>
        <dbReference type="EMBL" id="TQV78767.1"/>
    </source>
</evidence>
<dbReference type="AlphaFoldDB" id="A0A545TNG6"/>
<dbReference type="RefSeq" id="WP_142904602.1">
    <property type="nucleotide sequence ID" value="NZ_ML660093.1"/>
</dbReference>
<organism evidence="2 3">
    <name type="scientific">Exilibacterium tricleocarpae</name>
    <dbReference type="NCBI Taxonomy" id="2591008"/>
    <lineage>
        <taxon>Bacteria</taxon>
        <taxon>Pseudomonadati</taxon>
        <taxon>Pseudomonadota</taxon>
        <taxon>Gammaproteobacteria</taxon>
        <taxon>Cellvibrionales</taxon>
        <taxon>Cellvibrionaceae</taxon>
        <taxon>Exilibacterium</taxon>
    </lineage>
</organism>
<feature type="domain" description="Methyltransferase" evidence="1">
    <location>
        <begin position="51"/>
        <end position="159"/>
    </location>
</feature>